<sequence length="242" mass="28438">MIPFFRKIRQKLLSRNKVTRYLVYALGEILLVVIGILIALQVNNWNEGRKQEKISDQTLQSLEEEINEARSNLEKIISFNERILELSNRFLAGELTKDSLENDPTQIFYLTTYAFTTLNFAITEQELSTERTILGRQSLNAKLRISLQDYLSMGDLEELLGNFWNNEVLPYFIEKKMMVVYNRFLKQESINKEDIQQIVNEEKFVNLVATTNSMNYQFLNLLKQLDKDLEEALVLIKEEEHD</sequence>
<dbReference type="Pfam" id="PF19578">
    <property type="entry name" value="DUF6090"/>
    <property type="match status" value="1"/>
</dbReference>
<feature type="transmembrane region" description="Helical" evidence="2">
    <location>
        <begin position="21"/>
        <end position="40"/>
    </location>
</feature>
<evidence type="ECO:0000256" key="1">
    <source>
        <dbReference type="SAM" id="Coils"/>
    </source>
</evidence>
<dbReference type="InterPro" id="IPR045749">
    <property type="entry name" value="DUF6090"/>
</dbReference>
<keyword evidence="2" id="KW-0812">Transmembrane</keyword>
<keyword evidence="2" id="KW-1133">Transmembrane helix</keyword>
<proteinExistence type="predicted"/>
<dbReference type="RefSeq" id="WP_259414986.1">
    <property type="nucleotide sequence ID" value="NZ_JANWGH010000003.1"/>
</dbReference>
<accession>A0ABT2G7V4</accession>
<evidence type="ECO:0000256" key="2">
    <source>
        <dbReference type="SAM" id="Phobius"/>
    </source>
</evidence>
<name>A0ABT2G7V4_9BACT</name>
<comment type="caution">
    <text evidence="3">The sequence shown here is derived from an EMBL/GenBank/DDBJ whole genome shotgun (WGS) entry which is preliminary data.</text>
</comment>
<dbReference type="EMBL" id="JANWGH010000003">
    <property type="protein sequence ID" value="MCS5491321.1"/>
    <property type="molecule type" value="Genomic_DNA"/>
</dbReference>
<reference evidence="3 4" key="1">
    <citation type="submission" date="2022-08" db="EMBL/GenBank/DDBJ databases">
        <title>Algoriphagus sp. CAU 1643 isolated from mud.</title>
        <authorList>
            <person name="Kim W."/>
        </authorList>
    </citation>
    <scope>NUCLEOTIDE SEQUENCE [LARGE SCALE GENOMIC DNA]</scope>
    <source>
        <strain evidence="3 4">CAU 1643</strain>
    </source>
</reference>
<evidence type="ECO:0000313" key="4">
    <source>
        <dbReference type="Proteomes" id="UP001206788"/>
    </source>
</evidence>
<keyword evidence="4" id="KW-1185">Reference proteome</keyword>
<protein>
    <submittedName>
        <fullName evidence="3">DUF6090 family protein</fullName>
    </submittedName>
</protein>
<gene>
    <name evidence="3" type="ORF">NY014_12810</name>
</gene>
<evidence type="ECO:0000313" key="3">
    <source>
        <dbReference type="EMBL" id="MCS5491321.1"/>
    </source>
</evidence>
<dbReference type="Proteomes" id="UP001206788">
    <property type="component" value="Unassembled WGS sequence"/>
</dbReference>
<keyword evidence="1" id="KW-0175">Coiled coil</keyword>
<organism evidence="3 4">
    <name type="scientific">Algoriphagus limi</name>
    <dbReference type="NCBI Taxonomy" id="2975273"/>
    <lineage>
        <taxon>Bacteria</taxon>
        <taxon>Pseudomonadati</taxon>
        <taxon>Bacteroidota</taxon>
        <taxon>Cytophagia</taxon>
        <taxon>Cytophagales</taxon>
        <taxon>Cyclobacteriaceae</taxon>
        <taxon>Algoriphagus</taxon>
    </lineage>
</organism>
<feature type="coiled-coil region" evidence="1">
    <location>
        <begin position="52"/>
        <end position="79"/>
    </location>
</feature>
<keyword evidence="2" id="KW-0472">Membrane</keyword>